<accession>A0ABN9RRW4</accession>
<dbReference type="EMBL" id="CAUYUJ010007519">
    <property type="protein sequence ID" value="CAK0821041.1"/>
    <property type="molecule type" value="Genomic_DNA"/>
</dbReference>
<feature type="non-terminal residue" evidence="2">
    <location>
        <position position="80"/>
    </location>
</feature>
<sequence length="80" mass="8989">SGAEGRGRRASARRRRGWWRPPPWPAAAPRRPCGPSARPLATWRAWATTRPRRPRPGPPWAATRRGGRRRRATGPRPPAS</sequence>
<feature type="non-terminal residue" evidence="2">
    <location>
        <position position="1"/>
    </location>
</feature>
<name>A0ABN9RRW4_9DINO</name>
<keyword evidence="3" id="KW-1185">Reference proteome</keyword>
<evidence type="ECO:0000313" key="2">
    <source>
        <dbReference type="EMBL" id="CAK0821041.1"/>
    </source>
</evidence>
<gene>
    <name evidence="2" type="ORF">PCOR1329_LOCUS22476</name>
</gene>
<evidence type="ECO:0000256" key="1">
    <source>
        <dbReference type="SAM" id="MobiDB-lite"/>
    </source>
</evidence>
<dbReference type="Proteomes" id="UP001189429">
    <property type="component" value="Unassembled WGS sequence"/>
</dbReference>
<feature type="compositionally biased region" description="Low complexity" evidence="1">
    <location>
        <begin position="27"/>
        <end position="49"/>
    </location>
</feature>
<protein>
    <submittedName>
        <fullName evidence="2">Uncharacterized protein</fullName>
    </submittedName>
</protein>
<proteinExistence type="predicted"/>
<reference evidence="2" key="1">
    <citation type="submission" date="2023-10" db="EMBL/GenBank/DDBJ databases">
        <authorList>
            <person name="Chen Y."/>
            <person name="Shah S."/>
            <person name="Dougan E. K."/>
            <person name="Thang M."/>
            <person name="Chan C."/>
        </authorList>
    </citation>
    <scope>NUCLEOTIDE SEQUENCE [LARGE SCALE GENOMIC DNA]</scope>
</reference>
<feature type="compositionally biased region" description="Basic residues" evidence="1">
    <location>
        <begin position="8"/>
        <end position="18"/>
    </location>
</feature>
<comment type="caution">
    <text evidence="2">The sequence shown here is derived from an EMBL/GenBank/DDBJ whole genome shotgun (WGS) entry which is preliminary data.</text>
</comment>
<organism evidence="2 3">
    <name type="scientific">Prorocentrum cordatum</name>
    <dbReference type="NCBI Taxonomy" id="2364126"/>
    <lineage>
        <taxon>Eukaryota</taxon>
        <taxon>Sar</taxon>
        <taxon>Alveolata</taxon>
        <taxon>Dinophyceae</taxon>
        <taxon>Prorocentrales</taxon>
        <taxon>Prorocentraceae</taxon>
        <taxon>Prorocentrum</taxon>
    </lineage>
</organism>
<feature type="region of interest" description="Disordered" evidence="1">
    <location>
        <begin position="1"/>
        <end position="80"/>
    </location>
</feature>
<evidence type="ECO:0000313" key="3">
    <source>
        <dbReference type="Proteomes" id="UP001189429"/>
    </source>
</evidence>